<gene>
    <name evidence="1" type="ORF">L0C25_03495</name>
</gene>
<evidence type="ECO:0000313" key="2">
    <source>
        <dbReference type="Proteomes" id="UP001164390"/>
    </source>
</evidence>
<name>A0AA46YKU1_9ACTN</name>
<protein>
    <submittedName>
        <fullName evidence="1">Uncharacterized protein</fullName>
    </submittedName>
</protein>
<dbReference type="Pfam" id="PF20544">
    <property type="entry name" value="DUF6758"/>
    <property type="match status" value="1"/>
</dbReference>
<proteinExistence type="predicted"/>
<sequence>MSELLEPSVHRLLAYATESDLPAWTPWPMPSGWAVSGIGHGIDGASVVACSGPALIDGLADIFVISEEPGGSFGPSAVGATYAGGGLAPERQVADVHITVDDRRAPMWRVESASDRDVLLGEAAGRWLWLVMFPDTTSLIVSDDFRLTALSDLVGELDLIPVTGLTSRRPW</sequence>
<dbReference type="Proteomes" id="UP001164390">
    <property type="component" value="Chromosome"/>
</dbReference>
<dbReference type="KEGG" id="sgrg:L0C25_03495"/>
<organism evidence="1 2">
    <name type="scientific">Solicola gregarius</name>
    <dbReference type="NCBI Taxonomy" id="2908642"/>
    <lineage>
        <taxon>Bacteria</taxon>
        <taxon>Bacillati</taxon>
        <taxon>Actinomycetota</taxon>
        <taxon>Actinomycetes</taxon>
        <taxon>Propionibacteriales</taxon>
        <taxon>Nocardioidaceae</taxon>
        <taxon>Solicola</taxon>
    </lineage>
</organism>
<keyword evidence="2" id="KW-1185">Reference proteome</keyword>
<evidence type="ECO:0000313" key="1">
    <source>
        <dbReference type="EMBL" id="UYM06150.1"/>
    </source>
</evidence>
<reference evidence="1" key="1">
    <citation type="submission" date="2022-01" db="EMBL/GenBank/DDBJ databases">
        <title>Nocardioidaceae gen. sp. A5X3R13.</title>
        <authorList>
            <person name="Lopez Marin M.A."/>
            <person name="Uhlik O."/>
        </authorList>
    </citation>
    <scope>NUCLEOTIDE SEQUENCE</scope>
    <source>
        <strain evidence="1">A5X3R13</strain>
    </source>
</reference>
<dbReference type="AlphaFoldDB" id="A0AA46YKU1"/>
<dbReference type="EMBL" id="CP094970">
    <property type="protein sequence ID" value="UYM06150.1"/>
    <property type="molecule type" value="Genomic_DNA"/>
</dbReference>
<accession>A0AA46YKU1</accession>
<dbReference type="InterPro" id="IPR046646">
    <property type="entry name" value="DUF6758"/>
</dbReference>